<proteinExistence type="inferred from homology"/>
<dbReference type="InterPro" id="IPR036291">
    <property type="entry name" value="NAD(P)-bd_dom_sf"/>
</dbReference>
<evidence type="ECO:0000313" key="3">
    <source>
        <dbReference type="EMBL" id="MFB9088203.1"/>
    </source>
</evidence>
<dbReference type="EMBL" id="JBHMFB010000003">
    <property type="protein sequence ID" value="MFB9088203.1"/>
    <property type="molecule type" value="Genomic_DNA"/>
</dbReference>
<evidence type="ECO:0000256" key="1">
    <source>
        <dbReference type="ARBA" id="ARBA00007637"/>
    </source>
</evidence>
<dbReference type="SUPFAM" id="SSF51735">
    <property type="entry name" value="NAD(P)-binding Rossmann-fold domains"/>
    <property type="match status" value="1"/>
</dbReference>
<sequence length="317" mass="36145">MTFDNSKILITGGFGALGLNLIQYLKENFNCSIHIIDNFSAGHINFSNDYEFTYIDIGNTEKVNSFFSNYKPNYIFHLAAHFANQNSVDHPLSDINTNIVGLVNLFETQKNNTELKKILFASSSCVYGNHEIMSEEINVSPYDTPYAINKYVGELYAKYYSEIHNIPVVSVRIFNSFGPGEMSGNYRNVVPNFIHKALLNQPIYITGTGNETRDFTYVLDTVHLIVKLATSEFYQAEIFNGGTGNKLKIITLAQKIIELTNSKSEIIFTEPRNWDHVKDRCSNIEKSQKLLDYNPNYDFELGLIHTINWIKAKLQIT</sequence>
<dbReference type="Gene3D" id="3.40.50.720">
    <property type="entry name" value="NAD(P)-binding Rossmann-like Domain"/>
    <property type="match status" value="1"/>
</dbReference>
<dbReference type="Proteomes" id="UP001589576">
    <property type="component" value="Unassembled WGS sequence"/>
</dbReference>
<organism evidence="3 4">
    <name type="scientific">Flavobacterium paronense</name>
    <dbReference type="NCBI Taxonomy" id="1392775"/>
    <lineage>
        <taxon>Bacteria</taxon>
        <taxon>Pseudomonadati</taxon>
        <taxon>Bacteroidota</taxon>
        <taxon>Flavobacteriia</taxon>
        <taxon>Flavobacteriales</taxon>
        <taxon>Flavobacteriaceae</taxon>
        <taxon>Flavobacterium</taxon>
    </lineage>
</organism>
<comment type="caution">
    <text evidence="3">The sequence shown here is derived from an EMBL/GenBank/DDBJ whole genome shotgun (WGS) entry which is preliminary data.</text>
</comment>
<accession>A0ABV5GAP7</accession>
<feature type="domain" description="NAD-dependent epimerase/dehydratase" evidence="2">
    <location>
        <begin position="8"/>
        <end position="240"/>
    </location>
</feature>
<reference evidence="3 4" key="1">
    <citation type="submission" date="2024-09" db="EMBL/GenBank/DDBJ databases">
        <authorList>
            <person name="Sun Q."/>
            <person name="Mori K."/>
        </authorList>
    </citation>
    <scope>NUCLEOTIDE SEQUENCE [LARGE SCALE GENOMIC DNA]</scope>
    <source>
        <strain evidence="3 4">CECT 8460</strain>
    </source>
</reference>
<dbReference type="InterPro" id="IPR001509">
    <property type="entry name" value="Epimerase_deHydtase"/>
</dbReference>
<keyword evidence="4" id="KW-1185">Reference proteome</keyword>
<name>A0ABV5GAP7_9FLAO</name>
<evidence type="ECO:0000259" key="2">
    <source>
        <dbReference type="Pfam" id="PF01370"/>
    </source>
</evidence>
<evidence type="ECO:0000313" key="4">
    <source>
        <dbReference type="Proteomes" id="UP001589576"/>
    </source>
</evidence>
<comment type="similarity">
    <text evidence="1">Belongs to the NAD(P)-dependent epimerase/dehydratase family.</text>
</comment>
<dbReference type="RefSeq" id="WP_290284812.1">
    <property type="nucleotide sequence ID" value="NZ_JAUFQN010000019.1"/>
</dbReference>
<dbReference type="PANTHER" id="PTHR43000">
    <property type="entry name" value="DTDP-D-GLUCOSE 4,6-DEHYDRATASE-RELATED"/>
    <property type="match status" value="1"/>
</dbReference>
<dbReference type="Gene3D" id="3.90.25.10">
    <property type="entry name" value="UDP-galactose 4-epimerase, domain 1"/>
    <property type="match status" value="1"/>
</dbReference>
<dbReference type="Pfam" id="PF01370">
    <property type="entry name" value="Epimerase"/>
    <property type="match status" value="1"/>
</dbReference>
<gene>
    <name evidence="3" type="ORF">ACFFUU_01155</name>
</gene>
<protein>
    <submittedName>
        <fullName evidence="3">NAD-dependent epimerase/dehydratase family protein</fullName>
    </submittedName>
</protein>